<feature type="compositionally biased region" description="Basic and acidic residues" evidence="1">
    <location>
        <begin position="167"/>
        <end position="201"/>
    </location>
</feature>
<feature type="compositionally biased region" description="Polar residues" evidence="1">
    <location>
        <begin position="293"/>
        <end position="304"/>
    </location>
</feature>
<evidence type="ECO:0000313" key="3">
    <source>
        <dbReference type="Proteomes" id="UP000671845"/>
    </source>
</evidence>
<keyword evidence="3" id="KW-1185">Reference proteome</keyword>
<dbReference type="RefSeq" id="WP_209476282.1">
    <property type="nucleotide sequence ID" value="NZ_CP053383.1"/>
</dbReference>
<evidence type="ECO:0000256" key="1">
    <source>
        <dbReference type="SAM" id="MobiDB-lite"/>
    </source>
</evidence>
<protein>
    <submittedName>
        <fullName evidence="2">DUF3618 domain-containing protein</fullName>
    </submittedName>
</protein>
<evidence type="ECO:0000313" key="2">
    <source>
        <dbReference type="EMBL" id="QTP57865.1"/>
    </source>
</evidence>
<gene>
    <name evidence="2" type="ORF">HNO53_03450</name>
</gene>
<reference evidence="2 3" key="1">
    <citation type="journal article" date="2021" name="Front. Microbiol.">
        <title>Aerobic Denitrification and Heterotrophic Sulfur Oxidation in the Genus Halomonas Revealed by Six Novel Species Characterizations and Genome-Based Analysis.</title>
        <authorList>
            <person name="Wang L."/>
            <person name="Shao Z."/>
        </authorList>
    </citation>
    <scope>NUCLEOTIDE SEQUENCE [LARGE SCALE GENOMIC DNA]</scope>
    <source>
        <strain evidence="2 3">MCCC 1A13718</strain>
    </source>
</reference>
<dbReference type="Proteomes" id="UP000671845">
    <property type="component" value="Chromosome"/>
</dbReference>
<sequence>MSQSDRRTSDEIEHEIHQARTRLDETLHEIEEKLSPRTLMNTTYEYLRHGGAENALSSLGNTIRENPLPVMVTGIGLGWLLLAQRRSGHDHEYDDHEPYAGGYPGSTLPVTRTPDGGTAPGGGVSGAGTTTLGHDPAAFGATPQHGGAEHGHGNGMTHKAQQMAGQVRDRAQHVSDQMRERAQHMGGQVRDRTSRLRDRQHSAMQSASHRARDAGAQTSHFVQDHPLVAGALGVAMGAVLGSLFSPTRAENRHLGEMRDQALQRAEEAGREQLERAEEKVHHTADRLKEEARSAQSSNSPSYSDTPGYVENPSSEERYAKTGSTSATEGTDTGRESAAGKGGMGTGSGVSSSATESRSTASSQTSGAKPGESGGSTPSRGA</sequence>
<accession>A0ABX7WC37</accession>
<proteinExistence type="predicted"/>
<feature type="compositionally biased region" description="Polar residues" evidence="1">
    <location>
        <begin position="321"/>
        <end position="330"/>
    </location>
</feature>
<name>A0ABX7WC37_9GAMM</name>
<feature type="region of interest" description="Disordered" evidence="1">
    <location>
        <begin position="263"/>
        <end position="381"/>
    </location>
</feature>
<feature type="region of interest" description="Disordered" evidence="1">
    <location>
        <begin position="92"/>
        <end position="217"/>
    </location>
</feature>
<feature type="compositionally biased region" description="Low complexity" evidence="1">
    <location>
        <begin position="348"/>
        <end position="367"/>
    </location>
</feature>
<organism evidence="2 3">
    <name type="scientific">Halomonas sulfidivorans</name>
    <dbReference type="NCBI Taxonomy" id="2733488"/>
    <lineage>
        <taxon>Bacteria</taxon>
        <taxon>Pseudomonadati</taxon>
        <taxon>Pseudomonadota</taxon>
        <taxon>Gammaproteobacteria</taxon>
        <taxon>Oceanospirillales</taxon>
        <taxon>Halomonadaceae</taxon>
        <taxon>Halomonas</taxon>
    </lineage>
</organism>
<dbReference type="EMBL" id="CP053383">
    <property type="protein sequence ID" value="QTP57865.1"/>
    <property type="molecule type" value="Genomic_DNA"/>
</dbReference>
<feature type="compositionally biased region" description="Basic and acidic residues" evidence="1">
    <location>
        <begin position="263"/>
        <end position="292"/>
    </location>
</feature>
<dbReference type="Pfam" id="PF12277">
    <property type="entry name" value="DUF3618"/>
    <property type="match status" value="1"/>
</dbReference>
<dbReference type="InterPro" id="IPR022062">
    <property type="entry name" value="DUF3618"/>
</dbReference>